<protein>
    <submittedName>
        <fullName evidence="3">M12 family metallopeptidase</fullName>
    </submittedName>
</protein>
<dbReference type="Pfam" id="PF01400">
    <property type="entry name" value="Astacin"/>
    <property type="match status" value="1"/>
</dbReference>
<dbReference type="EMBL" id="CP139960">
    <property type="protein sequence ID" value="WQD36488.1"/>
    <property type="molecule type" value="Genomic_DNA"/>
</dbReference>
<dbReference type="CDD" id="cd04327">
    <property type="entry name" value="ZnMc_MMP_like_3"/>
    <property type="match status" value="1"/>
</dbReference>
<keyword evidence="4" id="KW-1185">Reference proteome</keyword>
<evidence type="ECO:0000256" key="1">
    <source>
        <dbReference type="SAM" id="SignalP"/>
    </source>
</evidence>
<dbReference type="InterPro" id="IPR024079">
    <property type="entry name" value="MetalloPept_cat_dom_sf"/>
</dbReference>
<reference evidence="3 4" key="1">
    <citation type="submission" date="2023-12" db="EMBL/GenBank/DDBJ databases">
        <title>Genome sequencing and assembly of bacterial species from a model synthetic community.</title>
        <authorList>
            <person name="Hogle S.L."/>
        </authorList>
    </citation>
    <scope>NUCLEOTIDE SEQUENCE [LARGE SCALE GENOMIC DNA]</scope>
    <source>
        <strain evidence="3 4">HAMBI_3031</strain>
    </source>
</reference>
<dbReference type="Gene3D" id="3.40.390.10">
    <property type="entry name" value="Collagenase (Catalytic Domain)"/>
    <property type="match status" value="1"/>
</dbReference>
<organism evidence="3 4">
    <name type="scientific">Niabella yanshanensis</name>
    <dbReference type="NCBI Taxonomy" id="577386"/>
    <lineage>
        <taxon>Bacteria</taxon>
        <taxon>Pseudomonadati</taxon>
        <taxon>Bacteroidota</taxon>
        <taxon>Chitinophagia</taxon>
        <taxon>Chitinophagales</taxon>
        <taxon>Chitinophagaceae</taxon>
        <taxon>Niabella</taxon>
    </lineage>
</organism>
<evidence type="ECO:0000313" key="4">
    <source>
        <dbReference type="Proteomes" id="UP001325680"/>
    </source>
</evidence>
<sequence>MKKLNLAVLTAFAVLCFTACQKSDGIDSTPLEEPEAEVMAISPRFANLHVCTELYPEGTVARGATIKTKQWPNGTTLTVSLNGGTAFVRNKVIAFAKQWESYANIKFNFVTNDRKATIRVSFSPGGSWSYIGNDANSIKGGKATMNFGWFDNTTPDEEFSRTTIHEFGHALGMIHEHQHPLADIPWDKPAVYDYYRQTQGWTTQQVDVNLFQKYSTSQTNFSAYDQASIMHYPVEEQLTIGNFSVGWNTVLSSTDKSFIGTVYPK</sequence>
<dbReference type="RefSeq" id="WP_114790123.1">
    <property type="nucleotide sequence ID" value="NZ_CP139960.1"/>
</dbReference>
<keyword evidence="1" id="KW-0732">Signal</keyword>
<dbReference type="InterPro" id="IPR001506">
    <property type="entry name" value="Peptidase_M12A"/>
</dbReference>
<dbReference type="InterPro" id="IPR006026">
    <property type="entry name" value="Peptidase_Metallo"/>
</dbReference>
<gene>
    <name evidence="3" type="ORF">U0035_12505</name>
</gene>
<evidence type="ECO:0000313" key="3">
    <source>
        <dbReference type="EMBL" id="WQD36488.1"/>
    </source>
</evidence>
<feature type="signal peptide" evidence="1">
    <location>
        <begin position="1"/>
        <end position="22"/>
    </location>
</feature>
<evidence type="ECO:0000259" key="2">
    <source>
        <dbReference type="SMART" id="SM00235"/>
    </source>
</evidence>
<dbReference type="SMART" id="SM00235">
    <property type="entry name" value="ZnMc"/>
    <property type="match status" value="1"/>
</dbReference>
<dbReference type="PANTHER" id="PTHR10127">
    <property type="entry name" value="DISCOIDIN, CUB, EGF, LAMININ , AND ZINC METALLOPROTEASE DOMAIN CONTAINING"/>
    <property type="match status" value="1"/>
</dbReference>
<feature type="domain" description="Peptidase metallopeptidase" evidence="2">
    <location>
        <begin position="67"/>
        <end position="217"/>
    </location>
</feature>
<dbReference type="Proteomes" id="UP001325680">
    <property type="component" value="Chromosome"/>
</dbReference>
<accession>A0ABZ0VZN6</accession>
<proteinExistence type="predicted"/>
<name>A0ABZ0VZN6_9BACT</name>
<dbReference type="PANTHER" id="PTHR10127:SF850">
    <property type="entry name" value="METALLOENDOPEPTIDASE"/>
    <property type="match status" value="1"/>
</dbReference>
<feature type="chain" id="PRO_5045467019" evidence="1">
    <location>
        <begin position="23"/>
        <end position="265"/>
    </location>
</feature>
<dbReference type="SUPFAM" id="SSF55486">
    <property type="entry name" value="Metalloproteases ('zincins'), catalytic domain"/>
    <property type="match status" value="1"/>
</dbReference>